<proteinExistence type="predicted"/>
<dbReference type="AlphaFoldDB" id="H0FTM4"/>
<gene>
    <name evidence="1" type="ORF">SM0020_02465</name>
</gene>
<accession>H0FTM4</accession>
<reference evidence="1 2" key="1">
    <citation type="journal article" date="2012" name="J. Bacteriol.">
        <title>Draft Genome Sequence of Sinorhizobium meliloti CCNWSX0020, a Nitrogen-Fixing Symbiont with Copper Tolerance Capability Isolated from Lead-Zinc Mine Tailings.</title>
        <authorList>
            <person name="Li Z."/>
            <person name="Ma Z."/>
            <person name="Hao X."/>
            <person name="Wei G."/>
        </authorList>
    </citation>
    <scope>NUCLEOTIDE SEQUENCE [LARGE SCALE GENOMIC DNA]</scope>
    <source>
        <strain evidence="1 2">CCNWSX0020</strain>
    </source>
</reference>
<sequence length="50" mass="5390">MVLSSRFGAWMRDAAATCRTADGADVERSSAHIPLKLLDSITVMIQGNLI</sequence>
<dbReference type="EMBL" id="AGVV01000003">
    <property type="protein sequence ID" value="EHK79562.1"/>
    <property type="molecule type" value="Genomic_DNA"/>
</dbReference>
<dbReference type="PATRIC" id="fig|1107881.3.peg.504"/>
<evidence type="ECO:0000313" key="1">
    <source>
        <dbReference type="EMBL" id="EHK79562.1"/>
    </source>
</evidence>
<organism evidence="1 2">
    <name type="scientific">Sinorhizobium meliloti CCNWSX0020</name>
    <dbReference type="NCBI Taxonomy" id="1107881"/>
    <lineage>
        <taxon>Bacteria</taxon>
        <taxon>Pseudomonadati</taxon>
        <taxon>Pseudomonadota</taxon>
        <taxon>Alphaproteobacteria</taxon>
        <taxon>Hyphomicrobiales</taxon>
        <taxon>Rhizobiaceae</taxon>
        <taxon>Sinorhizobium/Ensifer group</taxon>
        <taxon>Sinorhizobium</taxon>
    </lineage>
</organism>
<name>H0FTM4_RHIML</name>
<protein>
    <submittedName>
        <fullName evidence="1">Uncharacterized protein</fullName>
    </submittedName>
</protein>
<evidence type="ECO:0000313" key="2">
    <source>
        <dbReference type="Proteomes" id="UP000004038"/>
    </source>
</evidence>
<dbReference type="Proteomes" id="UP000004038">
    <property type="component" value="Unassembled WGS sequence"/>
</dbReference>